<dbReference type="STRING" id="1802074.A3J15_03865"/>
<comment type="caution">
    <text evidence="1">The sequence shown here is derived from an EMBL/GenBank/DDBJ whole genome shotgun (WGS) entry which is preliminary data.</text>
</comment>
<name>A0A1F7JJL9_9BACT</name>
<dbReference type="InterPro" id="IPR053199">
    <property type="entry name" value="cDPG_synthetase-like"/>
</dbReference>
<evidence type="ECO:0000313" key="2">
    <source>
        <dbReference type="Proteomes" id="UP000176376"/>
    </source>
</evidence>
<dbReference type="Gene3D" id="3.40.50.300">
    <property type="entry name" value="P-loop containing nucleotide triphosphate hydrolases"/>
    <property type="match status" value="1"/>
</dbReference>
<dbReference type="Gene3D" id="3.40.50.720">
    <property type="entry name" value="NAD(P)-binding Rossmann-like Domain"/>
    <property type="match status" value="1"/>
</dbReference>
<gene>
    <name evidence="1" type="ORF">A3J15_03865</name>
</gene>
<evidence type="ECO:0000313" key="1">
    <source>
        <dbReference type="EMBL" id="OGK55809.1"/>
    </source>
</evidence>
<dbReference type="EMBL" id="MGAY01000052">
    <property type="protein sequence ID" value="OGK55809.1"/>
    <property type="molecule type" value="Genomic_DNA"/>
</dbReference>
<dbReference type="SUPFAM" id="SSF52540">
    <property type="entry name" value="P-loop containing nucleoside triphosphate hydrolases"/>
    <property type="match status" value="1"/>
</dbReference>
<protein>
    <submittedName>
        <fullName evidence="1">GTPase</fullName>
    </submittedName>
</protein>
<accession>A0A1F7JJL9</accession>
<sequence>MKKKNVLIMGAAGRDFHNFNTFFRNNKNYDVKAFTAFQIPNIDDRKYPKELAGPQYPHGIKIYPETELTHLIKKFKIDVIVFAYSDISHEDIMHKSSIVNAAGCDFWLLGPASTMIKSKKPVVSICAVRTGCGKSQTARKVADFFKSKGKKVSIIRHPMPYGNLKDQIWQRFATYEDFKKHKCTIEELEEYEPVVEKGMVIWAGVDYGEILKRAEKEADVILWDGGNNDFSFYLPDLQIVVVDPHRPGHELKYYPGEANFRMADVIVINKINTASRSGINTIRENIKKINPKAVVIDGNSVVTVDDPKIIKGKRVVVIEDGPTLTHGEMTYGAGMVAAKKFSAKAIIDPRPYAVGSIKETFKKYSHITQILPAMGYGKGQMKDLEKTINAIPCDSVVIGTPIDLSRWISIKKPSTRVHYELEEKGNTDLDKVLSKIKV</sequence>
<organism evidence="1 2">
    <name type="scientific">Candidatus Roizmanbacteria bacterium RIFCSPLOWO2_02_FULL_38_10</name>
    <dbReference type="NCBI Taxonomy" id="1802074"/>
    <lineage>
        <taxon>Bacteria</taxon>
        <taxon>Candidatus Roizmaniibacteriota</taxon>
    </lineage>
</organism>
<dbReference type="Proteomes" id="UP000176376">
    <property type="component" value="Unassembled WGS sequence"/>
</dbReference>
<dbReference type="InterPro" id="IPR027417">
    <property type="entry name" value="P-loop_NTPase"/>
</dbReference>
<proteinExistence type="predicted"/>
<dbReference type="PANTHER" id="PTHR42869">
    <property type="entry name" value="SLL0572 PROTEIN"/>
    <property type="match status" value="1"/>
</dbReference>
<reference evidence="1 2" key="1">
    <citation type="journal article" date="2016" name="Nat. Commun.">
        <title>Thousands of microbial genomes shed light on interconnected biogeochemical processes in an aquifer system.</title>
        <authorList>
            <person name="Anantharaman K."/>
            <person name="Brown C.T."/>
            <person name="Hug L.A."/>
            <person name="Sharon I."/>
            <person name="Castelle C.J."/>
            <person name="Probst A.J."/>
            <person name="Thomas B.C."/>
            <person name="Singh A."/>
            <person name="Wilkins M.J."/>
            <person name="Karaoz U."/>
            <person name="Brodie E.L."/>
            <person name="Williams K.H."/>
            <person name="Hubbard S.S."/>
            <person name="Banfield J.F."/>
        </authorList>
    </citation>
    <scope>NUCLEOTIDE SEQUENCE [LARGE SCALE GENOMIC DNA]</scope>
</reference>
<dbReference type="AlphaFoldDB" id="A0A1F7JJL9"/>
<dbReference type="PANTHER" id="PTHR42869:SF1">
    <property type="entry name" value="SLL0572 PROTEIN"/>
    <property type="match status" value="1"/>
</dbReference>